<dbReference type="Pfam" id="PF00534">
    <property type="entry name" value="Glycos_transf_1"/>
    <property type="match status" value="1"/>
</dbReference>
<dbReference type="InterPro" id="IPR001763">
    <property type="entry name" value="Rhodanese-like_dom"/>
</dbReference>
<dbReference type="EMBL" id="BPQR01000013">
    <property type="protein sequence ID" value="GJE05546.1"/>
    <property type="molecule type" value="Genomic_DNA"/>
</dbReference>
<reference evidence="2" key="2">
    <citation type="submission" date="2021-08" db="EMBL/GenBank/DDBJ databases">
        <authorList>
            <person name="Tani A."/>
            <person name="Ola A."/>
            <person name="Ogura Y."/>
            <person name="Katsura K."/>
            <person name="Hayashi T."/>
        </authorList>
    </citation>
    <scope>NUCLEOTIDE SEQUENCE</scope>
    <source>
        <strain evidence="2">LMG 23639</strain>
    </source>
</reference>
<organism evidence="2 3">
    <name type="scientific">Methylobacterium jeotgali</name>
    <dbReference type="NCBI Taxonomy" id="381630"/>
    <lineage>
        <taxon>Bacteria</taxon>
        <taxon>Pseudomonadati</taxon>
        <taxon>Pseudomonadota</taxon>
        <taxon>Alphaproteobacteria</taxon>
        <taxon>Hyphomicrobiales</taxon>
        <taxon>Methylobacteriaceae</taxon>
        <taxon>Methylobacterium</taxon>
    </lineage>
</organism>
<dbReference type="InterPro" id="IPR050194">
    <property type="entry name" value="Glycosyltransferase_grp1"/>
</dbReference>
<dbReference type="InterPro" id="IPR028098">
    <property type="entry name" value="Glyco_trans_4-like_N"/>
</dbReference>
<proteinExistence type="predicted"/>
<dbReference type="Proteomes" id="UP001055102">
    <property type="component" value="Unassembled WGS sequence"/>
</dbReference>
<accession>A0ABQ4SQP9</accession>
<dbReference type="SUPFAM" id="SSF53756">
    <property type="entry name" value="UDP-Glycosyltransferase/glycogen phosphorylase"/>
    <property type="match status" value="1"/>
</dbReference>
<dbReference type="RefSeq" id="WP_238274234.1">
    <property type="nucleotide sequence ID" value="NZ_BPQR01000013.1"/>
</dbReference>
<dbReference type="Pfam" id="PF13439">
    <property type="entry name" value="Glyco_transf_4"/>
    <property type="match status" value="1"/>
</dbReference>
<dbReference type="PANTHER" id="PTHR45947">
    <property type="entry name" value="SULFOQUINOVOSYL TRANSFERASE SQD2"/>
    <property type="match status" value="1"/>
</dbReference>
<dbReference type="Gene3D" id="3.40.50.2000">
    <property type="entry name" value="Glycogen Phosphorylase B"/>
    <property type="match status" value="2"/>
</dbReference>
<dbReference type="PANTHER" id="PTHR45947:SF3">
    <property type="entry name" value="SULFOQUINOVOSYL TRANSFERASE SQD2"/>
    <property type="match status" value="1"/>
</dbReference>
<dbReference type="PROSITE" id="PS50206">
    <property type="entry name" value="RHODANESE_3"/>
    <property type="match status" value="1"/>
</dbReference>
<reference evidence="2" key="1">
    <citation type="journal article" date="2021" name="Front. Microbiol.">
        <title>Comprehensive Comparative Genomics and Phenotyping of Methylobacterium Species.</title>
        <authorList>
            <person name="Alessa O."/>
            <person name="Ogura Y."/>
            <person name="Fujitani Y."/>
            <person name="Takami H."/>
            <person name="Hayashi T."/>
            <person name="Sahin N."/>
            <person name="Tani A."/>
        </authorList>
    </citation>
    <scope>NUCLEOTIDE SEQUENCE</scope>
    <source>
        <strain evidence="2">LMG 23639</strain>
    </source>
</reference>
<comment type="caution">
    <text evidence="2">The sequence shown here is derived from an EMBL/GenBank/DDBJ whole genome shotgun (WGS) entry which is preliminary data.</text>
</comment>
<name>A0ABQ4SQP9_9HYPH</name>
<gene>
    <name evidence="2" type="ORF">AOPFMNJM_0846</name>
</gene>
<feature type="domain" description="Rhodanese" evidence="1">
    <location>
        <begin position="11"/>
        <end position="51"/>
    </location>
</feature>
<dbReference type="CDD" id="cd03801">
    <property type="entry name" value="GT4_PimA-like"/>
    <property type="match status" value="1"/>
</dbReference>
<dbReference type="InterPro" id="IPR001296">
    <property type="entry name" value="Glyco_trans_1"/>
</dbReference>
<evidence type="ECO:0000313" key="3">
    <source>
        <dbReference type="Proteomes" id="UP001055102"/>
    </source>
</evidence>
<evidence type="ECO:0000259" key="1">
    <source>
        <dbReference type="PROSITE" id="PS50206"/>
    </source>
</evidence>
<protein>
    <recommendedName>
        <fullName evidence="1">Rhodanese domain-containing protein</fullName>
    </recommendedName>
</protein>
<keyword evidence="3" id="KW-1185">Reference proteome</keyword>
<sequence length="416" mass="46541">MRILFLTNLYPPVILGGYEIACAQTAEALKKRGHEVRVLTSWSHLPTPIEAADWVHRRLDLHWHIPHMPNLTYEVRELHSAVCSSYSNTLHLLNALTEFKPDIVSLWNMTGIGGLAMMDLLNYLDVPWAIYLGDRVPVDIAANVPEDVRGLFNAQGSRLYEKARIQSVSQNLLDEIEDHSGITFAHGADIVAGWADLSYAVPHGPYMPDGKARFVAASSISAHKGTDLIIEASVRLKDAGIHFSVDLLGEGDVPRYIDMVKRLHLQEHVRFIGQRSYPDLLRSYADYDAFLCPTWERDPFPFAPLGAAGCGTPPIITGNCGTSERLIDNVHCIKIDRTVDDLARAMMEVAAGQHDLAKMGRAGRRLVTSDLSFDRHLDRMETAFGEHMRPWNVSIDPTLPLLLFLKHNLSVRLRFG</sequence>
<evidence type="ECO:0000313" key="2">
    <source>
        <dbReference type="EMBL" id="GJE05546.1"/>
    </source>
</evidence>